<organism evidence="1 2">
    <name type="scientific">Microthyrium microscopicum</name>
    <dbReference type="NCBI Taxonomy" id="703497"/>
    <lineage>
        <taxon>Eukaryota</taxon>
        <taxon>Fungi</taxon>
        <taxon>Dikarya</taxon>
        <taxon>Ascomycota</taxon>
        <taxon>Pezizomycotina</taxon>
        <taxon>Dothideomycetes</taxon>
        <taxon>Dothideomycetes incertae sedis</taxon>
        <taxon>Microthyriales</taxon>
        <taxon>Microthyriaceae</taxon>
        <taxon>Microthyrium</taxon>
    </lineage>
</organism>
<keyword evidence="2" id="KW-1185">Reference proteome</keyword>
<name>A0A6A6UJQ7_9PEZI</name>
<gene>
    <name evidence="1" type="ORF">BT63DRAFT_411110</name>
</gene>
<evidence type="ECO:0008006" key="3">
    <source>
        <dbReference type="Google" id="ProtNLM"/>
    </source>
</evidence>
<dbReference type="Proteomes" id="UP000799302">
    <property type="component" value="Unassembled WGS sequence"/>
</dbReference>
<reference evidence="1" key="1">
    <citation type="journal article" date="2020" name="Stud. Mycol.">
        <title>101 Dothideomycetes genomes: a test case for predicting lifestyles and emergence of pathogens.</title>
        <authorList>
            <person name="Haridas S."/>
            <person name="Albert R."/>
            <person name="Binder M."/>
            <person name="Bloem J."/>
            <person name="Labutti K."/>
            <person name="Salamov A."/>
            <person name="Andreopoulos B."/>
            <person name="Baker S."/>
            <person name="Barry K."/>
            <person name="Bills G."/>
            <person name="Bluhm B."/>
            <person name="Cannon C."/>
            <person name="Castanera R."/>
            <person name="Culley D."/>
            <person name="Daum C."/>
            <person name="Ezra D."/>
            <person name="Gonzalez J."/>
            <person name="Henrissat B."/>
            <person name="Kuo A."/>
            <person name="Liang C."/>
            <person name="Lipzen A."/>
            <person name="Lutzoni F."/>
            <person name="Magnuson J."/>
            <person name="Mondo S."/>
            <person name="Nolan M."/>
            <person name="Ohm R."/>
            <person name="Pangilinan J."/>
            <person name="Park H.-J."/>
            <person name="Ramirez L."/>
            <person name="Alfaro M."/>
            <person name="Sun H."/>
            <person name="Tritt A."/>
            <person name="Yoshinaga Y."/>
            <person name="Zwiers L.-H."/>
            <person name="Turgeon B."/>
            <person name="Goodwin S."/>
            <person name="Spatafora J."/>
            <person name="Crous P."/>
            <person name="Grigoriev I."/>
        </authorList>
    </citation>
    <scope>NUCLEOTIDE SEQUENCE</scope>
    <source>
        <strain evidence="1">CBS 115976</strain>
    </source>
</reference>
<evidence type="ECO:0000313" key="1">
    <source>
        <dbReference type="EMBL" id="KAF2671761.1"/>
    </source>
</evidence>
<protein>
    <recommendedName>
        <fullName evidence="3">BTB domain-containing protein</fullName>
    </recommendedName>
</protein>
<proteinExistence type="predicted"/>
<dbReference type="EMBL" id="MU004232">
    <property type="protein sequence ID" value="KAF2671761.1"/>
    <property type="molecule type" value="Genomic_DNA"/>
</dbReference>
<sequence>MSSTVMPDTTHPSGVIGTQVVLQPALAGIRSSQNRMKMAKPPHATVVLKQKDANGKPLNDIEVAWDYPIELLRTLSPKLSEYNPITKQQVIRVGGGDARVLRLHLSWLRRIVESTDHRNLPVRTLTIHDLDHMMAYWRTFIAMGQYHWASQFEPLLIQYFNNTEMTIDEMRLVLKHTYYNQSLTHAFLEATASRLVDPNMSPVARHAFRELFRTERYDLYWALTEYQAETGDAQSIKELEALREEQRAEEDGYIRRWVV</sequence>
<accession>A0A6A6UJQ7</accession>
<evidence type="ECO:0000313" key="2">
    <source>
        <dbReference type="Proteomes" id="UP000799302"/>
    </source>
</evidence>
<dbReference type="AlphaFoldDB" id="A0A6A6UJQ7"/>